<dbReference type="Pfam" id="PF03466">
    <property type="entry name" value="LysR_substrate"/>
    <property type="match status" value="1"/>
</dbReference>
<name>A0A238UC39_9FLAO</name>
<dbReference type="Pfam" id="PF00126">
    <property type="entry name" value="HTH_1"/>
    <property type="match status" value="1"/>
</dbReference>
<evidence type="ECO:0000259" key="5">
    <source>
        <dbReference type="PROSITE" id="PS50931"/>
    </source>
</evidence>
<feature type="domain" description="HTH lysR-type" evidence="5">
    <location>
        <begin position="5"/>
        <end position="62"/>
    </location>
</feature>
<dbReference type="GO" id="GO:0032993">
    <property type="term" value="C:protein-DNA complex"/>
    <property type="evidence" value="ECO:0007669"/>
    <property type="project" value="TreeGrafter"/>
</dbReference>
<keyword evidence="4" id="KW-0804">Transcription</keyword>
<evidence type="ECO:0000256" key="4">
    <source>
        <dbReference type="ARBA" id="ARBA00023163"/>
    </source>
</evidence>
<dbReference type="KEGG" id="tje:TJEJU_3082"/>
<dbReference type="AlphaFoldDB" id="A0A238UC39"/>
<evidence type="ECO:0000313" key="6">
    <source>
        <dbReference type="EMBL" id="SNR16739.1"/>
    </source>
</evidence>
<dbReference type="InterPro" id="IPR000847">
    <property type="entry name" value="LysR_HTH_N"/>
</dbReference>
<dbReference type="SUPFAM" id="SSF46785">
    <property type="entry name" value="Winged helix' DNA-binding domain"/>
    <property type="match status" value="1"/>
</dbReference>
<dbReference type="InterPro" id="IPR005119">
    <property type="entry name" value="LysR_subst-bd"/>
</dbReference>
<keyword evidence="2" id="KW-0805">Transcription regulation</keyword>
<comment type="similarity">
    <text evidence="1">Belongs to the LysR transcriptional regulatory family.</text>
</comment>
<organism evidence="6 7">
    <name type="scientific">Tenacibaculum jejuense</name>
    <dbReference type="NCBI Taxonomy" id="584609"/>
    <lineage>
        <taxon>Bacteria</taxon>
        <taxon>Pseudomonadati</taxon>
        <taxon>Bacteroidota</taxon>
        <taxon>Flavobacteriia</taxon>
        <taxon>Flavobacteriales</taxon>
        <taxon>Flavobacteriaceae</taxon>
        <taxon>Tenacibaculum</taxon>
    </lineage>
</organism>
<accession>A0A238UC39</accession>
<keyword evidence="7" id="KW-1185">Reference proteome</keyword>
<dbReference type="InterPro" id="IPR036390">
    <property type="entry name" value="WH_DNA-bd_sf"/>
</dbReference>
<dbReference type="GO" id="GO:0003677">
    <property type="term" value="F:DNA binding"/>
    <property type="evidence" value="ECO:0007669"/>
    <property type="project" value="UniProtKB-KW"/>
</dbReference>
<dbReference type="PANTHER" id="PTHR30346">
    <property type="entry name" value="TRANSCRIPTIONAL DUAL REGULATOR HCAR-RELATED"/>
    <property type="match status" value="1"/>
</dbReference>
<evidence type="ECO:0000256" key="3">
    <source>
        <dbReference type="ARBA" id="ARBA00023125"/>
    </source>
</evidence>
<evidence type="ECO:0000256" key="2">
    <source>
        <dbReference type="ARBA" id="ARBA00023015"/>
    </source>
</evidence>
<dbReference type="PROSITE" id="PS50931">
    <property type="entry name" value="HTH_LYSR"/>
    <property type="match status" value="1"/>
</dbReference>
<dbReference type="InterPro" id="IPR036388">
    <property type="entry name" value="WH-like_DNA-bd_sf"/>
</dbReference>
<dbReference type="RefSeq" id="WP_095073493.1">
    <property type="nucleotide sequence ID" value="NZ_LT899436.1"/>
</dbReference>
<keyword evidence="3" id="KW-0238">DNA-binding</keyword>
<protein>
    <submittedName>
        <fullName evidence="6">Transcriptional regulator, LysR family</fullName>
    </submittedName>
</protein>
<reference evidence="6 7" key="1">
    <citation type="submission" date="2017-07" db="EMBL/GenBank/DDBJ databases">
        <authorList>
            <person name="Sun Z.S."/>
            <person name="Albrecht U."/>
            <person name="Echele G."/>
            <person name="Lee C.C."/>
        </authorList>
    </citation>
    <scope>NUCLEOTIDE SEQUENCE [LARGE SCALE GENOMIC DNA]</scope>
    <source>
        <strain evidence="7">type strain: KCTC 22618</strain>
    </source>
</reference>
<dbReference type="PRINTS" id="PR00039">
    <property type="entry name" value="HTHLYSR"/>
</dbReference>
<proteinExistence type="inferred from homology"/>
<gene>
    <name evidence="6" type="ORF">TJEJU_3082</name>
</gene>
<dbReference type="SUPFAM" id="SSF53850">
    <property type="entry name" value="Periplasmic binding protein-like II"/>
    <property type="match status" value="1"/>
</dbReference>
<dbReference type="Gene3D" id="3.40.190.10">
    <property type="entry name" value="Periplasmic binding protein-like II"/>
    <property type="match status" value="2"/>
</dbReference>
<dbReference type="Proteomes" id="UP000215214">
    <property type="component" value="Chromosome TJEJU"/>
</dbReference>
<dbReference type="OrthoDB" id="9803735at2"/>
<dbReference type="EMBL" id="LT899436">
    <property type="protein sequence ID" value="SNR16739.1"/>
    <property type="molecule type" value="Genomic_DNA"/>
</dbReference>
<evidence type="ECO:0000256" key="1">
    <source>
        <dbReference type="ARBA" id="ARBA00009437"/>
    </source>
</evidence>
<dbReference type="Gene3D" id="1.10.10.10">
    <property type="entry name" value="Winged helix-like DNA-binding domain superfamily/Winged helix DNA-binding domain"/>
    <property type="match status" value="1"/>
</dbReference>
<evidence type="ECO:0000313" key="7">
    <source>
        <dbReference type="Proteomes" id="UP000215214"/>
    </source>
</evidence>
<sequence>MSYQLEFRHIKYFLAVAEDLHFRKAAERLFISQPGLSRQIKQMEDDLGIQLFIRNNRKVTLTSAGSYLQREFTQHLTNIDNSLKYAKLLQDGKLGELRFGYVGSAMQRIIPDILVRFKEILSDVKFGFKEMDNQKQIEHLLSQEIDIGFVRLDRVPRGIAITPILKEPFCLVLPKEHAINESNYKNLLQLKDESFILFDPSYSPSYYEKVLQIFDESGFAPIVSHNTIHAASIYKLVENGFGLSIVPKSLQQGYDSNVKFIELTEISQRTTLSIVWNKKNRNPILHLLINEIAVESFINNE</sequence>
<dbReference type="GO" id="GO:0003700">
    <property type="term" value="F:DNA-binding transcription factor activity"/>
    <property type="evidence" value="ECO:0007669"/>
    <property type="project" value="InterPro"/>
</dbReference>
<dbReference type="FunFam" id="1.10.10.10:FF:000001">
    <property type="entry name" value="LysR family transcriptional regulator"/>
    <property type="match status" value="1"/>
</dbReference>
<dbReference type="PANTHER" id="PTHR30346:SF0">
    <property type="entry name" value="HCA OPERON TRANSCRIPTIONAL ACTIVATOR HCAR"/>
    <property type="match status" value="1"/>
</dbReference>